<dbReference type="PANTHER" id="PTHR35833">
    <property type="entry name" value="GALACTOSE-BINDING DOMAIN-LIKE, ARMADILLO-TYPE FOLD PROTEIN-RELATED"/>
    <property type="match status" value="1"/>
</dbReference>
<name>A0A7J6W8W7_THATH</name>
<dbReference type="PANTHER" id="PTHR35833:SF1">
    <property type="entry name" value="GALACTOSE-BINDING DOMAIN-CONTAINING PROTEIN"/>
    <property type="match status" value="1"/>
</dbReference>
<dbReference type="OrthoDB" id="10609184at2759"/>
<dbReference type="AlphaFoldDB" id="A0A7J6W8W7"/>
<dbReference type="EMBL" id="JABWDY010020148">
    <property type="protein sequence ID" value="KAF5193353.1"/>
    <property type="molecule type" value="Genomic_DNA"/>
</dbReference>
<proteinExistence type="predicted"/>
<sequence length="255" mass="27879">PILCRKLADNSAEFWSVLPLVQALLPALRPPVSSPDHVDDSFSQWKQPYVKQALSQIVALSSSSSVYRPLLHVCAGYLSSFSPSHAKTACVLIDLCSGPLAPWMSTVIAKVDLTIELLEDLLGTIQRLWTCPPSHSLYMSLREESRQSLRPPVSSPDHVDDSFSQWKQPYVKQALSQIVALSSSSSVYRPLLHVCAGYLSSFSPSHAKTACVLIDLCSGPLAPWMSTVIAKVDLTIELLEDLLGTIQVTLLFSCS</sequence>
<evidence type="ECO:0000313" key="1">
    <source>
        <dbReference type="EMBL" id="KAF5193353.1"/>
    </source>
</evidence>
<evidence type="ECO:0000313" key="2">
    <source>
        <dbReference type="Proteomes" id="UP000554482"/>
    </source>
</evidence>
<accession>A0A7J6W8W7</accession>
<feature type="non-terminal residue" evidence="1">
    <location>
        <position position="1"/>
    </location>
</feature>
<protein>
    <submittedName>
        <fullName evidence="1">Uncharacterized protein</fullName>
    </submittedName>
</protein>
<organism evidence="1 2">
    <name type="scientific">Thalictrum thalictroides</name>
    <name type="common">Rue-anemone</name>
    <name type="synonym">Anemone thalictroides</name>
    <dbReference type="NCBI Taxonomy" id="46969"/>
    <lineage>
        <taxon>Eukaryota</taxon>
        <taxon>Viridiplantae</taxon>
        <taxon>Streptophyta</taxon>
        <taxon>Embryophyta</taxon>
        <taxon>Tracheophyta</taxon>
        <taxon>Spermatophyta</taxon>
        <taxon>Magnoliopsida</taxon>
        <taxon>Ranunculales</taxon>
        <taxon>Ranunculaceae</taxon>
        <taxon>Thalictroideae</taxon>
        <taxon>Thalictrum</taxon>
    </lineage>
</organism>
<gene>
    <name evidence="1" type="ORF">FRX31_017061</name>
</gene>
<reference evidence="1 2" key="1">
    <citation type="submission" date="2020-06" db="EMBL/GenBank/DDBJ databases">
        <title>Transcriptomic and genomic resources for Thalictrum thalictroides and T. hernandezii: Facilitating candidate gene discovery in an emerging model plant lineage.</title>
        <authorList>
            <person name="Arias T."/>
            <person name="Riano-Pachon D.M."/>
            <person name="Di Stilio V.S."/>
        </authorList>
    </citation>
    <scope>NUCLEOTIDE SEQUENCE [LARGE SCALE GENOMIC DNA]</scope>
    <source>
        <strain evidence="2">cv. WT478/WT964</strain>
        <tissue evidence="1">Leaves</tissue>
    </source>
</reference>
<keyword evidence="2" id="KW-1185">Reference proteome</keyword>
<dbReference type="Proteomes" id="UP000554482">
    <property type="component" value="Unassembled WGS sequence"/>
</dbReference>
<comment type="caution">
    <text evidence="1">The sequence shown here is derived from an EMBL/GenBank/DDBJ whole genome shotgun (WGS) entry which is preliminary data.</text>
</comment>